<protein>
    <submittedName>
        <fullName evidence="1">Uncharacterized protein</fullName>
    </submittedName>
</protein>
<dbReference type="AlphaFoldDB" id="A0A9P7Z9I4"/>
<evidence type="ECO:0000313" key="1">
    <source>
        <dbReference type="EMBL" id="KAG9248078.1"/>
    </source>
</evidence>
<proteinExistence type="predicted"/>
<keyword evidence="2" id="KW-1185">Reference proteome</keyword>
<accession>A0A9P7Z9I4</accession>
<comment type="caution">
    <text evidence="1">The sequence shown here is derived from an EMBL/GenBank/DDBJ whole genome shotgun (WGS) entry which is preliminary data.</text>
</comment>
<gene>
    <name evidence="1" type="ORF">BJ878DRAFT_93147</name>
</gene>
<evidence type="ECO:0000313" key="2">
    <source>
        <dbReference type="Proteomes" id="UP000887226"/>
    </source>
</evidence>
<sequence>MSSSLNPPQGSFSRVHCVSNREGEGVRYDKERGSCRRSCSVRDLKQFKYCDGIPIPAFKSSSPFKPSSPPTSAPFIDVRFAGLPGSCLPCVDMFCGDELLCVDLLGGILVTDLTFRQTCARGLIISLSSCTNVLIDVCIAPCSDELDETLLCRDSLGGGVFVKSLTSRIPVLFPLRKSPQVFTPQKPHKNQTFWRIDLCSIVRSVVLSTSRGVVLPVCMGCGDGEAV</sequence>
<dbReference type="Proteomes" id="UP000887226">
    <property type="component" value="Unassembled WGS sequence"/>
</dbReference>
<dbReference type="EMBL" id="MU253756">
    <property type="protein sequence ID" value="KAG9248078.1"/>
    <property type="molecule type" value="Genomic_DNA"/>
</dbReference>
<name>A0A9P7Z9I4_9HELO</name>
<reference evidence="1" key="1">
    <citation type="journal article" date="2021" name="IMA Fungus">
        <title>Genomic characterization of three marine fungi, including Emericellopsis atlantica sp. nov. with signatures of a generalist lifestyle and marine biomass degradation.</title>
        <authorList>
            <person name="Hagestad O.C."/>
            <person name="Hou L."/>
            <person name="Andersen J.H."/>
            <person name="Hansen E.H."/>
            <person name="Altermark B."/>
            <person name="Li C."/>
            <person name="Kuhnert E."/>
            <person name="Cox R.J."/>
            <person name="Crous P.W."/>
            <person name="Spatafora J.W."/>
            <person name="Lail K."/>
            <person name="Amirebrahimi M."/>
            <person name="Lipzen A."/>
            <person name="Pangilinan J."/>
            <person name="Andreopoulos W."/>
            <person name="Hayes R.D."/>
            <person name="Ng V."/>
            <person name="Grigoriev I.V."/>
            <person name="Jackson S.A."/>
            <person name="Sutton T.D.S."/>
            <person name="Dobson A.D.W."/>
            <person name="Rama T."/>
        </authorList>
    </citation>
    <scope>NUCLEOTIDE SEQUENCE</scope>
    <source>
        <strain evidence="1">TRa3180A</strain>
    </source>
</reference>
<organism evidence="1 2">
    <name type="scientific">Calycina marina</name>
    <dbReference type="NCBI Taxonomy" id="1763456"/>
    <lineage>
        <taxon>Eukaryota</taxon>
        <taxon>Fungi</taxon>
        <taxon>Dikarya</taxon>
        <taxon>Ascomycota</taxon>
        <taxon>Pezizomycotina</taxon>
        <taxon>Leotiomycetes</taxon>
        <taxon>Helotiales</taxon>
        <taxon>Pezizellaceae</taxon>
        <taxon>Calycina</taxon>
    </lineage>
</organism>